<organism evidence="1 2">
    <name type="scientific">Catenulispora subtropica</name>
    <dbReference type="NCBI Taxonomy" id="450798"/>
    <lineage>
        <taxon>Bacteria</taxon>
        <taxon>Bacillati</taxon>
        <taxon>Actinomycetota</taxon>
        <taxon>Actinomycetes</taxon>
        <taxon>Catenulisporales</taxon>
        <taxon>Catenulisporaceae</taxon>
        <taxon>Catenulispora</taxon>
    </lineage>
</organism>
<accession>A0ABN2S839</accession>
<proteinExistence type="predicted"/>
<evidence type="ECO:0000313" key="2">
    <source>
        <dbReference type="Proteomes" id="UP001499854"/>
    </source>
</evidence>
<comment type="caution">
    <text evidence="1">The sequence shown here is derived from an EMBL/GenBank/DDBJ whole genome shotgun (WGS) entry which is preliminary data.</text>
</comment>
<dbReference type="Pfam" id="PF10012">
    <property type="entry name" value="DUF2255"/>
    <property type="match status" value="1"/>
</dbReference>
<gene>
    <name evidence="1" type="ORF">GCM10009838_49510</name>
</gene>
<reference evidence="1 2" key="1">
    <citation type="journal article" date="2019" name="Int. J. Syst. Evol. Microbiol.">
        <title>The Global Catalogue of Microorganisms (GCM) 10K type strain sequencing project: providing services to taxonomists for standard genome sequencing and annotation.</title>
        <authorList>
            <consortium name="The Broad Institute Genomics Platform"/>
            <consortium name="The Broad Institute Genome Sequencing Center for Infectious Disease"/>
            <person name="Wu L."/>
            <person name="Ma J."/>
        </authorList>
    </citation>
    <scope>NUCLEOTIDE SEQUENCE [LARGE SCALE GENOMIC DNA]</scope>
    <source>
        <strain evidence="1 2">JCM 16013</strain>
    </source>
</reference>
<dbReference type="InterPro" id="IPR016888">
    <property type="entry name" value="UCP028498"/>
</dbReference>
<dbReference type="EMBL" id="BAAAQM010000029">
    <property type="protein sequence ID" value="GAA1982147.1"/>
    <property type="molecule type" value="Genomic_DNA"/>
</dbReference>
<evidence type="ECO:0000313" key="1">
    <source>
        <dbReference type="EMBL" id="GAA1982147.1"/>
    </source>
</evidence>
<keyword evidence="2" id="KW-1185">Reference proteome</keyword>
<dbReference type="Proteomes" id="UP001499854">
    <property type="component" value="Unassembled WGS sequence"/>
</dbReference>
<protein>
    <submittedName>
        <fullName evidence="1">DUF2255 family protein</fullName>
    </submittedName>
</protein>
<name>A0ABN2S839_9ACTN</name>
<sequence>MRSARCGFTLNGMTPDTPGWNPDDLALLACRSSLVLTVGDEARNGVEIGMAVADGQLYVRAYRGPASRWYQAARTHPRGRIRLGDVTRDVVLHTGEPGPAERAERIDQAFIGKYGAVAAGLVAADAAREATIRITPAR</sequence>